<protein>
    <submittedName>
        <fullName evidence="3">Competence protein ComEA</fullName>
    </submittedName>
</protein>
<dbReference type="InterPro" id="IPR004509">
    <property type="entry name" value="Competence_ComEA_HhH"/>
</dbReference>
<evidence type="ECO:0000313" key="5">
    <source>
        <dbReference type="Proteomes" id="UP000321726"/>
    </source>
</evidence>
<dbReference type="STRING" id="44933.SAMN05660971_03986"/>
<dbReference type="OrthoDB" id="7510573at2"/>
<dbReference type="SUPFAM" id="SSF47781">
    <property type="entry name" value="RuvA domain 2-like"/>
    <property type="match status" value="1"/>
</dbReference>
<dbReference type="SMART" id="SM00278">
    <property type="entry name" value="HhH1"/>
    <property type="match status" value="2"/>
</dbReference>
<proteinExistence type="predicted"/>
<dbReference type="Proteomes" id="UP000184123">
    <property type="component" value="Unassembled WGS sequence"/>
</dbReference>
<reference evidence="3 4" key="1">
    <citation type="submission" date="2016-11" db="EMBL/GenBank/DDBJ databases">
        <authorList>
            <person name="Jaros S."/>
            <person name="Januszkiewicz K."/>
            <person name="Wedrychowicz H."/>
        </authorList>
    </citation>
    <scope>NUCLEOTIDE SEQUENCE [LARGE SCALE GENOMIC DNA]</scope>
    <source>
        <strain evidence="3 4">DSM 4740</strain>
    </source>
</reference>
<evidence type="ECO:0000259" key="1">
    <source>
        <dbReference type="SMART" id="SM00278"/>
    </source>
</evidence>
<dbReference type="InterPro" id="IPR003583">
    <property type="entry name" value="Hlx-hairpin-Hlx_DNA-bd_motif"/>
</dbReference>
<dbReference type="InterPro" id="IPR051675">
    <property type="entry name" value="Endo/Exo/Phosphatase_dom_1"/>
</dbReference>
<dbReference type="InterPro" id="IPR010994">
    <property type="entry name" value="RuvA_2-like"/>
</dbReference>
<reference evidence="2 5" key="2">
    <citation type="submission" date="2019-07" db="EMBL/GenBank/DDBJ databases">
        <title>Whole genome shotgun sequence of Halomonas cupida NBRC 102219.</title>
        <authorList>
            <person name="Hosoyama A."/>
            <person name="Uohara A."/>
            <person name="Ohji S."/>
            <person name="Ichikawa N."/>
        </authorList>
    </citation>
    <scope>NUCLEOTIDE SEQUENCE [LARGE SCALE GENOMIC DNA]</scope>
    <source>
        <strain evidence="2 5">NBRC 102219</strain>
    </source>
</reference>
<sequence length="113" mass="11746">MTTVYASPVRSFLSSTPFSASPAVRWAGVAIAALWLAVALPANAQDGMEIVPININEASVEVLTELPGIGPSKAQTIVTDREANGPFSSLEDLTRVSGIGDTTVAQLEGEVSF</sequence>
<dbReference type="Proteomes" id="UP000321726">
    <property type="component" value="Unassembled WGS sequence"/>
</dbReference>
<dbReference type="NCBIfam" id="TIGR00426">
    <property type="entry name" value="competence protein ComEA helix-hairpin-helix repeat region"/>
    <property type="match status" value="1"/>
</dbReference>
<dbReference type="GO" id="GO:0015627">
    <property type="term" value="C:type II protein secretion system complex"/>
    <property type="evidence" value="ECO:0007669"/>
    <property type="project" value="TreeGrafter"/>
</dbReference>
<evidence type="ECO:0000313" key="3">
    <source>
        <dbReference type="EMBL" id="SHM82770.1"/>
    </source>
</evidence>
<keyword evidence="5" id="KW-1185">Reference proteome</keyword>
<dbReference type="Pfam" id="PF12836">
    <property type="entry name" value="HHH_3"/>
    <property type="match status" value="1"/>
</dbReference>
<dbReference type="GO" id="GO:0006281">
    <property type="term" value="P:DNA repair"/>
    <property type="evidence" value="ECO:0007669"/>
    <property type="project" value="InterPro"/>
</dbReference>
<organism evidence="3 4">
    <name type="scientific">Halomonas cupida</name>
    <dbReference type="NCBI Taxonomy" id="44933"/>
    <lineage>
        <taxon>Bacteria</taxon>
        <taxon>Pseudomonadati</taxon>
        <taxon>Pseudomonadota</taxon>
        <taxon>Gammaproteobacteria</taxon>
        <taxon>Oceanospirillales</taxon>
        <taxon>Halomonadaceae</taxon>
        <taxon>Halomonas</taxon>
    </lineage>
</organism>
<accession>A0A1M7LWY2</accession>
<dbReference type="EMBL" id="BJXU01000170">
    <property type="protein sequence ID" value="GEN25855.1"/>
    <property type="molecule type" value="Genomic_DNA"/>
</dbReference>
<feature type="domain" description="Helix-hairpin-helix DNA-binding motif class 1" evidence="1">
    <location>
        <begin position="61"/>
        <end position="80"/>
    </location>
</feature>
<feature type="domain" description="Helix-hairpin-helix DNA-binding motif class 1" evidence="1">
    <location>
        <begin position="91"/>
        <end position="110"/>
    </location>
</feature>
<evidence type="ECO:0000313" key="4">
    <source>
        <dbReference type="Proteomes" id="UP000184123"/>
    </source>
</evidence>
<dbReference type="GO" id="GO:0015628">
    <property type="term" value="P:protein secretion by the type II secretion system"/>
    <property type="evidence" value="ECO:0007669"/>
    <property type="project" value="TreeGrafter"/>
</dbReference>
<gene>
    <name evidence="2" type="ORF">HCU01_38040</name>
    <name evidence="3" type="ORF">SAMN05660971_03986</name>
</gene>
<dbReference type="Gene3D" id="1.10.150.280">
    <property type="entry name" value="AF1531-like domain"/>
    <property type="match status" value="1"/>
</dbReference>
<dbReference type="RefSeq" id="WP_084542057.1">
    <property type="nucleotide sequence ID" value="NZ_BJXU01000170.1"/>
</dbReference>
<dbReference type="GO" id="GO:0003677">
    <property type="term" value="F:DNA binding"/>
    <property type="evidence" value="ECO:0007669"/>
    <property type="project" value="InterPro"/>
</dbReference>
<dbReference type="EMBL" id="FRCA01000014">
    <property type="protein sequence ID" value="SHM82770.1"/>
    <property type="molecule type" value="Genomic_DNA"/>
</dbReference>
<dbReference type="PANTHER" id="PTHR21180:SF32">
    <property type="entry name" value="ENDONUCLEASE_EXONUCLEASE_PHOSPHATASE FAMILY DOMAIN-CONTAINING PROTEIN 1"/>
    <property type="match status" value="1"/>
</dbReference>
<dbReference type="PANTHER" id="PTHR21180">
    <property type="entry name" value="ENDONUCLEASE/EXONUCLEASE/PHOSPHATASE FAMILY DOMAIN-CONTAINING PROTEIN 1"/>
    <property type="match status" value="1"/>
</dbReference>
<evidence type="ECO:0000313" key="2">
    <source>
        <dbReference type="EMBL" id="GEN25855.1"/>
    </source>
</evidence>
<dbReference type="AlphaFoldDB" id="A0A1M7LWY2"/>
<name>A0A1M7LWY2_9GAMM</name>